<evidence type="ECO:0000256" key="1">
    <source>
        <dbReference type="ARBA" id="ARBA00004229"/>
    </source>
</evidence>
<gene>
    <name evidence="2" type="ORF">GUITHDRAFT_122616</name>
</gene>
<dbReference type="GO" id="GO:0009507">
    <property type="term" value="C:chloroplast"/>
    <property type="evidence" value="ECO:0007669"/>
    <property type="project" value="UniProtKB-SubCell"/>
</dbReference>
<proteinExistence type="predicted"/>
<evidence type="ECO:0000313" key="4">
    <source>
        <dbReference type="Proteomes" id="UP000011087"/>
    </source>
</evidence>
<evidence type="ECO:0000313" key="3">
    <source>
        <dbReference type="EnsemblProtists" id="EKX31179"/>
    </source>
</evidence>
<comment type="subcellular location">
    <subcellularLocation>
        <location evidence="1">Plastid</location>
        <location evidence="1">Chloroplast</location>
    </subcellularLocation>
</comment>
<dbReference type="KEGG" id="gtt:GUITHDRAFT_122616"/>
<dbReference type="EMBL" id="JH993338">
    <property type="protein sequence ID" value="EKX31179.1"/>
    <property type="molecule type" value="Genomic_DNA"/>
</dbReference>
<dbReference type="GeneID" id="17287899"/>
<dbReference type="SUPFAM" id="SSF52540">
    <property type="entry name" value="P-loop containing nucleoside triphosphate hydrolases"/>
    <property type="match status" value="1"/>
</dbReference>
<dbReference type="InterPro" id="IPR027417">
    <property type="entry name" value="P-loop_NTPase"/>
</dbReference>
<dbReference type="OMA" id="MFILADH"/>
<dbReference type="AlphaFoldDB" id="L1I5L8"/>
<organism evidence="2">
    <name type="scientific">Guillardia theta (strain CCMP2712)</name>
    <name type="common">Cryptophyte</name>
    <dbReference type="NCBI Taxonomy" id="905079"/>
    <lineage>
        <taxon>Eukaryota</taxon>
        <taxon>Cryptophyceae</taxon>
        <taxon>Pyrenomonadales</taxon>
        <taxon>Geminigeraceae</taxon>
        <taxon>Guillardia</taxon>
    </lineage>
</organism>
<keyword evidence="4" id="KW-1185">Reference proteome</keyword>
<protein>
    <recommendedName>
        <fullName evidence="5">Deoxynucleoside kinase domain-containing protein</fullName>
    </recommendedName>
</protein>
<dbReference type="OrthoDB" id="10041966at2759"/>
<evidence type="ECO:0008006" key="5">
    <source>
        <dbReference type="Google" id="ProtNLM"/>
    </source>
</evidence>
<reference evidence="2 4" key="1">
    <citation type="journal article" date="2012" name="Nature">
        <title>Algal genomes reveal evolutionary mosaicism and the fate of nucleomorphs.</title>
        <authorList>
            <consortium name="DOE Joint Genome Institute"/>
            <person name="Curtis B.A."/>
            <person name="Tanifuji G."/>
            <person name="Burki F."/>
            <person name="Gruber A."/>
            <person name="Irimia M."/>
            <person name="Maruyama S."/>
            <person name="Arias M.C."/>
            <person name="Ball S.G."/>
            <person name="Gile G.H."/>
            <person name="Hirakawa Y."/>
            <person name="Hopkins J.F."/>
            <person name="Kuo A."/>
            <person name="Rensing S.A."/>
            <person name="Schmutz J."/>
            <person name="Symeonidi A."/>
            <person name="Elias M."/>
            <person name="Eveleigh R.J."/>
            <person name="Herman E.K."/>
            <person name="Klute M.J."/>
            <person name="Nakayama T."/>
            <person name="Obornik M."/>
            <person name="Reyes-Prieto A."/>
            <person name="Armbrust E.V."/>
            <person name="Aves S.J."/>
            <person name="Beiko R.G."/>
            <person name="Coutinho P."/>
            <person name="Dacks J.B."/>
            <person name="Durnford D.G."/>
            <person name="Fast N.M."/>
            <person name="Green B.R."/>
            <person name="Grisdale C.J."/>
            <person name="Hempel F."/>
            <person name="Henrissat B."/>
            <person name="Hoppner M.P."/>
            <person name="Ishida K."/>
            <person name="Kim E."/>
            <person name="Koreny L."/>
            <person name="Kroth P.G."/>
            <person name="Liu Y."/>
            <person name="Malik S.B."/>
            <person name="Maier U.G."/>
            <person name="McRose D."/>
            <person name="Mock T."/>
            <person name="Neilson J.A."/>
            <person name="Onodera N.T."/>
            <person name="Poole A.M."/>
            <person name="Pritham E.J."/>
            <person name="Richards T.A."/>
            <person name="Rocap G."/>
            <person name="Roy S.W."/>
            <person name="Sarai C."/>
            <person name="Schaack S."/>
            <person name="Shirato S."/>
            <person name="Slamovits C.H."/>
            <person name="Spencer D.F."/>
            <person name="Suzuki S."/>
            <person name="Worden A.Z."/>
            <person name="Zauner S."/>
            <person name="Barry K."/>
            <person name="Bell C."/>
            <person name="Bharti A.K."/>
            <person name="Crow J.A."/>
            <person name="Grimwood J."/>
            <person name="Kramer R."/>
            <person name="Lindquist E."/>
            <person name="Lucas S."/>
            <person name="Salamov A."/>
            <person name="McFadden G.I."/>
            <person name="Lane C.E."/>
            <person name="Keeling P.J."/>
            <person name="Gray M.W."/>
            <person name="Grigoriev I.V."/>
            <person name="Archibald J.M."/>
        </authorList>
    </citation>
    <scope>NUCLEOTIDE SEQUENCE</scope>
    <source>
        <strain evidence="2 4">CCMP2712</strain>
    </source>
</reference>
<accession>L1I5L8</accession>
<name>L1I5L8_GUITC</name>
<evidence type="ECO:0000313" key="2">
    <source>
        <dbReference type="EMBL" id="EKX31179.1"/>
    </source>
</evidence>
<sequence length="217" mass="24641">MAVRIVGVVGCTGTGKSCLSEELAKLLGAEVVEGDKCFLPAHQCPRLDLTHLWPDEGVPQALASKREDTNHPDALDWSKLEKEISAGRRAAEEQQRQAVIVDSFLLQCRDIVRRHLTDIVYLDDSNMLPGELARRKWERSHLGKRSYKEKGVSFEEYKLYFNEYVYKRYLEFGRPSDLTDVIVLDCTKEPKQNALIALQRLEERAGMEGDNKGSLCT</sequence>
<dbReference type="PaxDb" id="55529-EKX31179"/>
<dbReference type="Proteomes" id="UP000011087">
    <property type="component" value="Unassembled WGS sequence"/>
</dbReference>
<dbReference type="EnsemblProtists" id="EKX31179">
    <property type="protein sequence ID" value="EKX31179"/>
    <property type="gene ID" value="GUITHDRAFT_122616"/>
</dbReference>
<reference evidence="3" key="3">
    <citation type="submission" date="2016-03" db="UniProtKB">
        <authorList>
            <consortium name="EnsemblProtists"/>
        </authorList>
    </citation>
    <scope>IDENTIFICATION</scope>
</reference>
<dbReference type="RefSeq" id="XP_005818159.1">
    <property type="nucleotide sequence ID" value="XM_005818102.1"/>
</dbReference>
<reference evidence="4" key="2">
    <citation type="submission" date="2012-11" db="EMBL/GenBank/DDBJ databases">
        <authorList>
            <person name="Kuo A."/>
            <person name="Curtis B.A."/>
            <person name="Tanifuji G."/>
            <person name="Burki F."/>
            <person name="Gruber A."/>
            <person name="Irimia M."/>
            <person name="Maruyama S."/>
            <person name="Arias M.C."/>
            <person name="Ball S.G."/>
            <person name="Gile G.H."/>
            <person name="Hirakawa Y."/>
            <person name="Hopkins J.F."/>
            <person name="Rensing S.A."/>
            <person name="Schmutz J."/>
            <person name="Symeonidi A."/>
            <person name="Elias M."/>
            <person name="Eveleigh R.J."/>
            <person name="Herman E.K."/>
            <person name="Klute M.J."/>
            <person name="Nakayama T."/>
            <person name="Obornik M."/>
            <person name="Reyes-Prieto A."/>
            <person name="Armbrust E.V."/>
            <person name="Aves S.J."/>
            <person name="Beiko R.G."/>
            <person name="Coutinho P."/>
            <person name="Dacks J.B."/>
            <person name="Durnford D.G."/>
            <person name="Fast N.M."/>
            <person name="Green B.R."/>
            <person name="Grisdale C."/>
            <person name="Hempe F."/>
            <person name="Henrissat B."/>
            <person name="Hoppner M.P."/>
            <person name="Ishida K.-I."/>
            <person name="Kim E."/>
            <person name="Koreny L."/>
            <person name="Kroth P.G."/>
            <person name="Liu Y."/>
            <person name="Malik S.-B."/>
            <person name="Maier U.G."/>
            <person name="McRose D."/>
            <person name="Mock T."/>
            <person name="Neilson J.A."/>
            <person name="Onodera N.T."/>
            <person name="Poole A.M."/>
            <person name="Pritham E.J."/>
            <person name="Richards T.A."/>
            <person name="Rocap G."/>
            <person name="Roy S.W."/>
            <person name="Sarai C."/>
            <person name="Schaack S."/>
            <person name="Shirato S."/>
            <person name="Slamovits C.H."/>
            <person name="Spencer D.F."/>
            <person name="Suzuki S."/>
            <person name="Worden A.Z."/>
            <person name="Zauner S."/>
            <person name="Barry K."/>
            <person name="Bell C."/>
            <person name="Bharti A.K."/>
            <person name="Crow J.A."/>
            <person name="Grimwood J."/>
            <person name="Kramer R."/>
            <person name="Lindquist E."/>
            <person name="Lucas S."/>
            <person name="Salamov A."/>
            <person name="McFadden G.I."/>
            <person name="Lane C.E."/>
            <person name="Keeling P.J."/>
            <person name="Gray M.W."/>
            <person name="Grigoriev I.V."/>
            <person name="Archibald J.M."/>
        </authorList>
    </citation>
    <scope>NUCLEOTIDE SEQUENCE</scope>
    <source>
        <strain evidence="4">CCMP2712</strain>
    </source>
</reference>
<dbReference type="HOGENOM" id="CLU_1362594_0_0_1"/>
<dbReference type="Gene3D" id="3.40.50.300">
    <property type="entry name" value="P-loop containing nucleotide triphosphate hydrolases"/>
    <property type="match status" value="1"/>
</dbReference>
<dbReference type="eggNOG" id="ENOG502SUQS">
    <property type="taxonomic scope" value="Eukaryota"/>
</dbReference>